<feature type="binding site" evidence="12">
    <location>
        <position position="237"/>
    </location>
    <ligand>
        <name>[4Fe-4S] cluster</name>
        <dbReference type="ChEBI" id="CHEBI:49883"/>
    </ligand>
</feature>
<protein>
    <recommendedName>
        <fullName evidence="12">Endonuclease III</fullName>
        <ecNumber evidence="12">4.2.99.18</ecNumber>
    </recommendedName>
    <alternativeName>
        <fullName evidence="12">DNA-(apurinic or apyrimidinic site) lyase</fullName>
    </alternativeName>
</protein>
<dbReference type="GO" id="GO:0003677">
    <property type="term" value="F:DNA binding"/>
    <property type="evidence" value="ECO:0007669"/>
    <property type="project" value="UniProtKB-UniRule"/>
</dbReference>
<comment type="caution">
    <text evidence="15">The sequence shown here is derived from an EMBL/GenBank/DDBJ whole genome shotgun (WGS) entry which is preliminary data.</text>
</comment>
<keyword evidence="8 12" id="KW-0238">DNA-binding</keyword>
<dbReference type="InterPro" id="IPR023170">
    <property type="entry name" value="HhH_base_excis_C"/>
</dbReference>
<keyword evidence="15" id="KW-0255">Endonuclease</keyword>
<dbReference type="InterPro" id="IPR003651">
    <property type="entry name" value="Endonuclease3_FeS-loop_motif"/>
</dbReference>
<dbReference type="SUPFAM" id="SSF48150">
    <property type="entry name" value="DNA-glycosylase"/>
    <property type="match status" value="1"/>
</dbReference>
<evidence type="ECO:0000256" key="8">
    <source>
        <dbReference type="ARBA" id="ARBA00023125"/>
    </source>
</evidence>
<feature type="compositionally biased region" description="Low complexity" evidence="13">
    <location>
        <begin position="13"/>
        <end position="25"/>
    </location>
</feature>
<keyword evidence="11 12" id="KW-0326">Glycosidase</keyword>
<dbReference type="PANTHER" id="PTHR10359:SF18">
    <property type="entry name" value="ENDONUCLEASE III"/>
    <property type="match status" value="1"/>
</dbReference>
<dbReference type="InterPro" id="IPR005759">
    <property type="entry name" value="Nth"/>
</dbReference>
<reference evidence="15 16" key="1">
    <citation type="submission" date="2018-06" db="EMBL/GenBank/DDBJ databases">
        <title>Genomic Encyclopedia of Type Strains, Phase IV (KMG-IV): sequencing the most valuable type-strain genomes for metagenomic binning, comparative biology and taxonomic classification.</title>
        <authorList>
            <person name="Goeker M."/>
        </authorList>
    </citation>
    <scope>NUCLEOTIDE SEQUENCE [LARGE SCALE GENOMIC DNA]</scope>
    <source>
        <strain evidence="15 16">DSM 44599</strain>
    </source>
</reference>
<accession>A0A366D3W6</accession>
<evidence type="ECO:0000259" key="14">
    <source>
        <dbReference type="SMART" id="SM00478"/>
    </source>
</evidence>
<dbReference type="EMBL" id="QNRE01000017">
    <property type="protein sequence ID" value="RBO84189.1"/>
    <property type="molecule type" value="Genomic_DNA"/>
</dbReference>
<evidence type="ECO:0000256" key="2">
    <source>
        <dbReference type="ARBA" id="ARBA00022485"/>
    </source>
</evidence>
<comment type="similarity">
    <text evidence="1 12">Belongs to the Nth/MutY family.</text>
</comment>
<comment type="catalytic activity">
    <reaction evidence="12">
        <text>2'-deoxyribonucleotide-(2'-deoxyribose 5'-phosphate)-2'-deoxyribonucleotide-DNA = a 3'-end 2'-deoxyribonucleotide-(2,3-dehydro-2,3-deoxyribose 5'-phosphate)-DNA + a 5'-end 5'-phospho-2'-deoxyribonucleoside-DNA + H(+)</text>
        <dbReference type="Rhea" id="RHEA:66592"/>
        <dbReference type="Rhea" id="RHEA-COMP:13180"/>
        <dbReference type="Rhea" id="RHEA-COMP:16897"/>
        <dbReference type="Rhea" id="RHEA-COMP:17067"/>
        <dbReference type="ChEBI" id="CHEBI:15378"/>
        <dbReference type="ChEBI" id="CHEBI:136412"/>
        <dbReference type="ChEBI" id="CHEBI:157695"/>
        <dbReference type="ChEBI" id="CHEBI:167181"/>
        <dbReference type="EC" id="4.2.99.18"/>
    </reaction>
</comment>
<feature type="binding site" evidence="12">
    <location>
        <position position="230"/>
    </location>
    <ligand>
        <name>[4Fe-4S] cluster</name>
        <dbReference type="ChEBI" id="CHEBI:49883"/>
    </ligand>
</feature>
<comment type="function">
    <text evidence="12">DNA repair enzyme that has both DNA N-glycosylase activity and AP-lyase activity. The DNA N-glycosylase activity releases various damaged pyrimidines from DNA by cleaving the N-glycosidic bond, leaving an AP (apurinic/apyrimidinic) site. The AP-lyase activity cleaves the phosphodiester bond 3' to the AP site by a beta-elimination, leaving a 3'-terminal unsaturated sugar and a product with a terminal 5'-phosphate.</text>
</comment>
<dbReference type="Gene3D" id="1.10.340.30">
    <property type="entry name" value="Hypothetical protein, domain 2"/>
    <property type="match status" value="1"/>
</dbReference>
<keyword evidence="7 12" id="KW-0411">Iron-sulfur</keyword>
<evidence type="ECO:0000256" key="6">
    <source>
        <dbReference type="ARBA" id="ARBA00023004"/>
    </source>
</evidence>
<dbReference type="HAMAP" id="MF_00942">
    <property type="entry name" value="Nth"/>
    <property type="match status" value="1"/>
</dbReference>
<dbReference type="PANTHER" id="PTHR10359">
    <property type="entry name" value="A/G-SPECIFIC ADENINE GLYCOSYLASE/ENDONUCLEASE III"/>
    <property type="match status" value="1"/>
</dbReference>
<dbReference type="GO" id="GO:0006285">
    <property type="term" value="P:base-excision repair, AP site formation"/>
    <property type="evidence" value="ECO:0007669"/>
    <property type="project" value="TreeGrafter"/>
</dbReference>
<dbReference type="Proteomes" id="UP000252586">
    <property type="component" value="Unassembled WGS sequence"/>
</dbReference>
<keyword evidence="9 12" id="KW-0234">DNA repair</keyword>
<dbReference type="InterPro" id="IPR011257">
    <property type="entry name" value="DNA_glycosylase"/>
</dbReference>
<keyword evidence="4 12" id="KW-0227">DNA damage</keyword>
<evidence type="ECO:0000256" key="13">
    <source>
        <dbReference type="SAM" id="MobiDB-lite"/>
    </source>
</evidence>
<dbReference type="GO" id="GO:0140078">
    <property type="term" value="F:class I DNA-(apurinic or apyrimidinic site) endonuclease activity"/>
    <property type="evidence" value="ECO:0007669"/>
    <property type="project" value="UniProtKB-EC"/>
</dbReference>
<dbReference type="EC" id="4.2.99.18" evidence="12"/>
<proteinExistence type="inferred from homology"/>
<dbReference type="SMART" id="SM00525">
    <property type="entry name" value="FES"/>
    <property type="match status" value="1"/>
</dbReference>
<evidence type="ECO:0000256" key="10">
    <source>
        <dbReference type="ARBA" id="ARBA00023239"/>
    </source>
</evidence>
<dbReference type="Pfam" id="PF00730">
    <property type="entry name" value="HhH-GPD"/>
    <property type="match status" value="1"/>
</dbReference>
<evidence type="ECO:0000256" key="7">
    <source>
        <dbReference type="ARBA" id="ARBA00023014"/>
    </source>
</evidence>
<dbReference type="PROSITE" id="PS00764">
    <property type="entry name" value="ENDONUCLEASE_III_1"/>
    <property type="match status" value="1"/>
</dbReference>
<dbReference type="FunFam" id="1.10.340.30:FF:000001">
    <property type="entry name" value="Endonuclease III"/>
    <property type="match status" value="1"/>
</dbReference>
<dbReference type="AlphaFoldDB" id="A0A366D3W6"/>
<dbReference type="InterPro" id="IPR000445">
    <property type="entry name" value="HhH_motif"/>
</dbReference>
<feature type="binding site" evidence="12">
    <location>
        <position position="246"/>
    </location>
    <ligand>
        <name>[4Fe-4S] cluster</name>
        <dbReference type="ChEBI" id="CHEBI:49883"/>
    </ligand>
</feature>
<keyword evidence="15" id="KW-0540">Nuclease</keyword>
<keyword evidence="10 12" id="KW-0456">Lyase</keyword>
<dbReference type="PROSITE" id="PS01155">
    <property type="entry name" value="ENDONUCLEASE_III_2"/>
    <property type="match status" value="1"/>
</dbReference>
<evidence type="ECO:0000313" key="15">
    <source>
        <dbReference type="EMBL" id="RBO84189.1"/>
    </source>
</evidence>
<feature type="domain" description="HhH-GPD" evidence="14">
    <location>
        <begin position="81"/>
        <end position="228"/>
    </location>
</feature>
<evidence type="ECO:0000256" key="1">
    <source>
        <dbReference type="ARBA" id="ARBA00008343"/>
    </source>
</evidence>
<evidence type="ECO:0000313" key="16">
    <source>
        <dbReference type="Proteomes" id="UP000252586"/>
    </source>
</evidence>
<dbReference type="InterPro" id="IPR004035">
    <property type="entry name" value="Endouclease-III_FeS-bd_BS"/>
</dbReference>
<dbReference type="NCBIfam" id="TIGR01083">
    <property type="entry name" value="nth"/>
    <property type="match status" value="1"/>
</dbReference>
<dbReference type="InterPro" id="IPR004036">
    <property type="entry name" value="Endonuclease-III-like_CS2"/>
</dbReference>
<evidence type="ECO:0000256" key="11">
    <source>
        <dbReference type="ARBA" id="ARBA00023295"/>
    </source>
</evidence>
<evidence type="ECO:0000256" key="9">
    <source>
        <dbReference type="ARBA" id="ARBA00023204"/>
    </source>
</evidence>
<dbReference type="FunFam" id="1.10.1670.10:FF:000001">
    <property type="entry name" value="Endonuclease III"/>
    <property type="match status" value="1"/>
</dbReference>
<dbReference type="STRING" id="1210090.GCA_001613185_02280"/>
<evidence type="ECO:0000256" key="12">
    <source>
        <dbReference type="HAMAP-Rule" id="MF_00942"/>
    </source>
</evidence>
<evidence type="ECO:0000256" key="4">
    <source>
        <dbReference type="ARBA" id="ARBA00022763"/>
    </source>
</evidence>
<dbReference type="SMART" id="SM00478">
    <property type="entry name" value="ENDO3c"/>
    <property type="match status" value="1"/>
</dbReference>
<dbReference type="Pfam" id="PF00633">
    <property type="entry name" value="HHH"/>
    <property type="match status" value="1"/>
</dbReference>
<feature type="binding site" evidence="12">
    <location>
        <position position="240"/>
    </location>
    <ligand>
        <name>[4Fe-4S] cluster</name>
        <dbReference type="ChEBI" id="CHEBI:49883"/>
    </ligand>
</feature>
<feature type="region of interest" description="Disordered" evidence="13">
    <location>
        <begin position="1"/>
        <end position="39"/>
    </location>
</feature>
<name>A0A366D3W6_9NOCA</name>
<keyword evidence="3 12" id="KW-0479">Metal-binding</keyword>
<dbReference type="GO" id="GO:0046872">
    <property type="term" value="F:metal ion binding"/>
    <property type="evidence" value="ECO:0007669"/>
    <property type="project" value="UniProtKB-KW"/>
</dbReference>
<evidence type="ECO:0000256" key="3">
    <source>
        <dbReference type="ARBA" id="ARBA00022723"/>
    </source>
</evidence>
<gene>
    <name evidence="12" type="primary">nth</name>
    <name evidence="15" type="ORF">DFR74_1177</name>
</gene>
<dbReference type="GO" id="GO:0019104">
    <property type="term" value="F:DNA N-glycosylase activity"/>
    <property type="evidence" value="ECO:0007669"/>
    <property type="project" value="UniProtKB-UniRule"/>
</dbReference>
<dbReference type="GO" id="GO:0051539">
    <property type="term" value="F:4 iron, 4 sulfur cluster binding"/>
    <property type="evidence" value="ECO:0007669"/>
    <property type="project" value="UniProtKB-UniRule"/>
</dbReference>
<dbReference type="Gene3D" id="1.10.1670.10">
    <property type="entry name" value="Helix-hairpin-Helix base-excision DNA repair enzymes (C-terminal)"/>
    <property type="match status" value="1"/>
</dbReference>
<dbReference type="Pfam" id="PF10576">
    <property type="entry name" value="EndIII_4Fe-2S"/>
    <property type="match status" value="1"/>
</dbReference>
<sequence length="277" mass="30413">MPATPSTAVAGSPRAAVGATAAQPATPAPRKRRSRARQAETRLGLVRRARRMYRTLSAEFPDAHCELDFTDPLELAVATILSAQCTDERVNLTTPALFAKYRTARDYAEANRAELEEYIRPTGFFRNKTSSLIGLGQALVERHDGELPHTLDELVKLPGIGRKTANVILGNAFDVPGITVDTHFGRLVRRWGWTEEEDPVKVEHAIGALIERKDWTMLSHRVIFHGRRICHARKPACGACPLADDCPSFGAGPTEPELAAKLVKGPEREHLLGMVGL</sequence>
<organism evidence="15 16">
    <name type="scientific">Nocardia puris</name>
    <dbReference type="NCBI Taxonomy" id="208602"/>
    <lineage>
        <taxon>Bacteria</taxon>
        <taxon>Bacillati</taxon>
        <taxon>Actinomycetota</taxon>
        <taxon>Actinomycetes</taxon>
        <taxon>Mycobacteriales</taxon>
        <taxon>Nocardiaceae</taxon>
        <taxon>Nocardia</taxon>
    </lineage>
</organism>
<keyword evidence="2 12" id="KW-0004">4Fe-4S</keyword>
<evidence type="ECO:0000256" key="5">
    <source>
        <dbReference type="ARBA" id="ARBA00022801"/>
    </source>
</evidence>
<keyword evidence="6 12" id="KW-0408">Iron</keyword>
<keyword evidence="5 12" id="KW-0378">Hydrolase</keyword>
<comment type="cofactor">
    <cofactor evidence="12">
        <name>[4Fe-4S] cluster</name>
        <dbReference type="ChEBI" id="CHEBI:49883"/>
    </cofactor>
    <text evidence="12">Binds 1 [4Fe-4S] cluster.</text>
</comment>
<keyword evidence="16" id="KW-1185">Reference proteome</keyword>
<dbReference type="CDD" id="cd00056">
    <property type="entry name" value="ENDO3c"/>
    <property type="match status" value="1"/>
</dbReference>
<dbReference type="InterPro" id="IPR003265">
    <property type="entry name" value="HhH-GPD_domain"/>
</dbReference>